<feature type="transmembrane region" description="Helical" evidence="1">
    <location>
        <begin position="61"/>
        <end position="78"/>
    </location>
</feature>
<accession>A0A1S1NKN9</accession>
<evidence type="ECO:0000313" key="3">
    <source>
        <dbReference type="EMBL" id="PQM45439.1"/>
    </source>
</evidence>
<reference evidence="3 5" key="2">
    <citation type="journal article" date="2017" name="Int. J. Syst. Evol. Microbiol.">
        <title>Mycobacterium talmoniae sp. nov., a slowly growing mycobacterium isolated from human respiratory samples.</title>
        <authorList>
            <person name="Davidson R.M."/>
            <person name="DeGroote M.A."/>
            <person name="Marola J.L."/>
            <person name="Buss S."/>
            <person name="Jones V."/>
            <person name="McNeil M.R."/>
            <person name="Freifeld A.G."/>
            <person name="Elaine Epperson L."/>
            <person name="Hasan N.A."/>
            <person name="Jackson M."/>
            <person name="Iwen P.C."/>
            <person name="Salfinger M."/>
            <person name="Strong M."/>
        </authorList>
    </citation>
    <scope>NUCLEOTIDE SEQUENCE [LARGE SCALE GENOMIC DNA]</scope>
    <source>
        <strain evidence="3 5">ATCC BAA-2683</strain>
    </source>
</reference>
<keyword evidence="1" id="KW-1133">Transmembrane helix</keyword>
<feature type="transmembrane region" description="Helical" evidence="1">
    <location>
        <begin position="30"/>
        <end position="55"/>
    </location>
</feature>
<evidence type="ECO:0000313" key="2">
    <source>
        <dbReference type="EMBL" id="OHV05075.1"/>
    </source>
</evidence>
<dbReference type="Proteomes" id="UP000238296">
    <property type="component" value="Unassembled WGS sequence"/>
</dbReference>
<reference evidence="3" key="3">
    <citation type="submission" date="2018-01" db="EMBL/GenBank/DDBJ databases">
        <authorList>
            <person name="Gaut B.S."/>
            <person name="Morton B.R."/>
            <person name="Clegg M.T."/>
            <person name="Duvall M.R."/>
        </authorList>
    </citation>
    <scope>NUCLEOTIDE SEQUENCE</scope>
    <source>
        <strain evidence="3">ATCC BAA-2683</strain>
    </source>
</reference>
<keyword evidence="1" id="KW-0472">Membrane</keyword>
<gene>
    <name evidence="2" type="ORF">BKN37_07250</name>
    <name evidence="3" type="ORF">C1Y40_04402</name>
</gene>
<dbReference type="AlphaFoldDB" id="A0A1S1NKN9"/>
<evidence type="ECO:0000313" key="5">
    <source>
        <dbReference type="Proteomes" id="UP000238296"/>
    </source>
</evidence>
<dbReference type="Proteomes" id="UP000179734">
    <property type="component" value="Unassembled WGS sequence"/>
</dbReference>
<evidence type="ECO:0000313" key="4">
    <source>
        <dbReference type="Proteomes" id="UP000179734"/>
    </source>
</evidence>
<dbReference type="EMBL" id="MLQM01000024">
    <property type="protein sequence ID" value="OHV05075.1"/>
    <property type="molecule type" value="Genomic_DNA"/>
</dbReference>
<dbReference type="EMBL" id="PPEA01000647">
    <property type="protein sequence ID" value="PQM45439.1"/>
    <property type="molecule type" value="Genomic_DNA"/>
</dbReference>
<dbReference type="RefSeq" id="WP_071023853.1">
    <property type="nucleotide sequence ID" value="NZ_MLQM01000024.1"/>
</dbReference>
<reference evidence="2 4" key="1">
    <citation type="submission" date="2016-10" db="EMBL/GenBank/DDBJ databases">
        <title>Genome sequence of Mycobacterium talmonii.</title>
        <authorList>
            <person name="Greninger A.L."/>
            <person name="Elliott B."/>
            <person name="Vasireddy S."/>
            <person name="Vasireddy R."/>
        </authorList>
    </citation>
    <scope>NUCLEOTIDE SEQUENCE [LARGE SCALE GENOMIC DNA]</scope>
    <source>
        <strain evidence="2">MO-5499</strain>
        <strain evidence="4">NE-TNMC-100812</strain>
    </source>
</reference>
<keyword evidence="4" id="KW-1185">Reference proteome</keyword>
<organism evidence="2 4">
    <name type="scientific">Mycobacterium talmoniae</name>
    <dbReference type="NCBI Taxonomy" id="1858794"/>
    <lineage>
        <taxon>Bacteria</taxon>
        <taxon>Bacillati</taxon>
        <taxon>Actinomycetota</taxon>
        <taxon>Actinomycetes</taxon>
        <taxon>Mycobacteriales</taxon>
        <taxon>Mycobacteriaceae</taxon>
        <taxon>Mycobacterium</taxon>
    </lineage>
</organism>
<proteinExistence type="predicted"/>
<name>A0A1S1NKN9_9MYCO</name>
<comment type="caution">
    <text evidence="2">The sequence shown here is derived from an EMBL/GenBank/DDBJ whole genome shotgun (WGS) entry which is preliminary data.</text>
</comment>
<evidence type="ECO:0000256" key="1">
    <source>
        <dbReference type="SAM" id="Phobius"/>
    </source>
</evidence>
<keyword evidence="1" id="KW-0812">Transmembrane</keyword>
<sequence length="83" mass="8955">MDDDSLAIVDAQRWGSASVARWAATHHGQLVVVMVLNTVGVTFWLPFGAAVWAYLRDRLPAGSTLPACFAAAFIALAMPRRAQ</sequence>
<protein>
    <submittedName>
        <fullName evidence="2">Uncharacterized protein</fullName>
    </submittedName>
</protein>